<dbReference type="Gene3D" id="3.40.50.2000">
    <property type="entry name" value="Glycogen Phosphorylase B"/>
    <property type="match status" value="1"/>
</dbReference>
<dbReference type="SUPFAM" id="SSF53756">
    <property type="entry name" value="UDP-Glycosyltransferase/glycogen phosphorylase"/>
    <property type="match status" value="1"/>
</dbReference>
<reference evidence="2 3" key="1">
    <citation type="journal article" date="2010" name="Proc. Natl. Acad. Sci. U.S.A.">
        <title>Enigmatic, ultrasmall, uncultivated Archaea.</title>
        <authorList>
            <person name="Baker B.J."/>
            <person name="Comolli L.R."/>
            <person name="Dick G.J."/>
            <person name="Hauser L.J."/>
            <person name="Hyatt D."/>
            <person name="Dill B.D."/>
            <person name="Land M.L."/>
            <person name="Verberkmoes N.C."/>
            <person name="Hettich R.L."/>
            <person name="Banfield J.F."/>
        </authorList>
    </citation>
    <scope>NUCLEOTIDE SEQUENCE [LARGE SCALE GENOMIC DNA]</scope>
</reference>
<dbReference type="AlphaFoldDB" id="D2EG48"/>
<evidence type="ECO:0000259" key="1">
    <source>
        <dbReference type="Pfam" id="PF00534"/>
    </source>
</evidence>
<dbReference type="Pfam" id="PF00534">
    <property type="entry name" value="Glycos_transf_1"/>
    <property type="match status" value="1"/>
</dbReference>
<evidence type="ECO:0000313" key="3">
    <source>
        <dbReference type="Proteomes" id="UP000009375"/>
    </source>
</evidence>
<name>D2EG48_PARA4</name>
<proteinExistence type="predicted"/>
<feature type="domain" description="Glycosyl transferase family 1" evidence="1">
    <location>
        <begin position="2"/>
        <end position="68"/>
    </location>
</feature>
<gene>
    <name evidence="2" type="ORF">BJBARM4_0732</name>
</gene>
<dbReference type="InterPro" id="IPR001296">
    <property type="entry name" value="Glyco_trans_1"/>
</dbReference>
<dbReference type="Proteomes" id="UP000009375">
    <property type="component" value="Unassembled WGS sequence"/>
</dbReference>
<evidence type="ECO:0000313" key="2">
    <source>
        <dbReference type="EMBL" id="EEZ92665.1"/>
    </source>
</evidence>
<dbReference type="EMBL" id="GG730060">
    <property type="protein sequence ID" value="EEZ92665.1"/>
    <property type="molecule type" value="Genomic_DNA"/>
</dbReference>
<sequence>MGFLAEEKIVDTLNSFSVYLSTSTVEGFGMPIMQAKACKIPVLCYDGDLPEIVKRNTLLWNDKNIEEILKNRSWEKANVEKAYLDAEECRAEKVVPKIINVYNEIF</sequence>
<protein>
    <recommendedName>
        <fullName evidence="1">Glycosyl transferase family 1 domain-containing protein</fullName>
    </recommendedName>
</protein>
<dbReference type="GO" id="GO:0016757">
    <property type="term" value="F:glycosyltransferase activity"/>
    <property type="evidence" value="ECO:0007669"/>
    <property type="project" value="InterPro"/>
</dbReference>
<organism evidence="2 3">
    <name type="scientific">Candidatus Parvarchaeum acidiphilum ARMAN-4</name>
    <dbReference type="NCBI Taxonomy" id="662760"/>
    <lineage>
        <taxon>Archaea</taxon>
        <taxon>Candidatus Parvarchaeota</taxon>
        <taxon>Candidatus Parvarchaeum</taxon>
    </lineage>
</organism>
<accession>D2EG48</accession>